<evidence type="ECO:0000313" key="2">
    <source>
        <dbReference type="EMBL" id="KAF3760100.1"/>
    </source>
</evidence>
<dbReference type="InterPro" id="IPR046797">
    <property type="entry name" value="PDDEXK_12"/>
</dbReference>
<reference evidence="2" key="1">
    <citation type="journal article" date="2020" name="Phytopathology">
        <title>Genome sequence of the chestnut blight fungus Cryphonectria parasitica EP155: A fundamental resource for an archetypical invasive plant pathogen.</title>
        <authorList>
            <person name="Crouch J.A."/>
            <person name="Dawe A."/>
            <person name="Aerts A."/>
            <person name="Barry K."/>
            <person name="Churchill A.C.L."/>
            <person name="Grimwood J."/>
            <person name="Hillman B."/>
            <person name="Milgroom M.G."/>
            <person name="Pangilinan J."/>
            <person name="Smith M."/>
            <person name="Salamov A."/>
            <person name="Schmutz J."/>
            <person name="Yadav J."/>
            <person name="Grigoriev I.V."/>
            <person name="Nuss D."/>
        </authorList>
    </citation>
    <scope>NUCLEOTIDE SEQUENCE</scope>
    <source>
        <strain evidence="2">EP155</strain>
    </source>
</reference>
<proteinExistence type="predicted"/>
<dbReference type="EMBL" id="MU032354">
    <property type="protein sequence ID" value="KAF3760100.1"/>
    <property type="molecule type" value="Genomic_DNA"/>
</dbReference>
<evidence type="ECO:0000313" key="3">
    <source>
        <dbReference type="Proteomes" id="UP000803844"/>
    </source>
</evidence>
<dbReference type="GeneID" id="63832985"/>
<sequence>RELLGPTPPVADVCSIIDEAAEYAVLIAEEAMWNSAVHYPLMQLALYGERRQRSTWRQPQCPREGGLPAVSIRVAQCTTARITREYLPAVETSGKQVDFCFYMQIDAATQQRIDAMHASLPLRSINHTGLEGLLGRPIALSCESKK</sequence>
<feature type="non-terminal residue" evidence="2">
    <location>
        <position position="1"/>
    </location>
</feature>
<accession>A0A9P5CJV1</accession>
<dbReference type="RefSeq" id="XP_040771079.1">
    <property type="nucleotide sequence ID" value="XM_040915856.1"/>
</dbReference>
<comment type="caution">
    <text evidence="2">The sequence shown here is derived from an EMBL/GenBank/DDBJ whole genome shotgun (WGS) entry which is preliminary data.</text>
</comment>
<evidence type="ECO:0000259" key="1">
    <source>
        <dbReference type="Pfam" id="PF20516"/>
    </source>
</evidence>
<name>A0A9P5CJV1_CRYP1</name>
<dbReference type="OrthoDB" id="4161186at2759"/>
<dbReference type="Pfam" id="PF20516">
    <property type="entry name" value="PDDEXK_12"/>
    <property type="match status" value="1"/>
</dbReference>
<gene>
    <name evidence="2" type="ORF">M406DRAFT_231052</name>
</gene>
<feature type="domain" description="PD-(D/E)XK nuclease-like" evidence="1">
    <location>
        <begin position="5"/>
        <end position="146"/>
    </location>
</feature>
<dbReference type="AlphaFoldDB" id="A0A9P5CJV1"/>
<keyword evidence="3" id="KW-1185">Reference proteome</keyword>
<organism evidence="2 3">
    <name type="scientific">Cryphonectria parasitica (strain ATCC 38755 / EP155)</name>
    <dbReference type="NCBI Taxonomy" id="660469"/>
    <lineage>
        <taxon>Eukaryota</taxon>
        <taxon>Fungi</taxon>
        <taxon>Dikarya</taxon>
        <taxon>Ascomycota</taxon>
        <taxon>Pezizomycotina</taxon>
        <taxon>Sordariomycetes</taxon>
        <taxon>Sordariomycetidae</taxon>
        <taxon>Diaporthales</taxon>
        <taxon>Cryphonectriaceae</taxon>
        <taxon>Cryphonectria-Endothia species complex</taxon>
        <taxon>Cryphonectria</taxon>
    </lineage>
</organism>
<dbReference type="Proteomes" id="UP000803844">
    <property type="component" value="Unassembled WGS sequence"/>
</dbReference>
<protein>
    <recommendedName>
        <fullName evidence="1">PD-(D/E)XK nuclease-like domain-containing protein</fullName>
    </recommendedName>
</protein>
<feature type="non-terminal residue" evidence="2">
    <location>
        <position position="146"/>
    </location>
</feature>